<dbReference type="AlphaFoldDB" id="X6MPC9"/>
<name>X6MPC9_RETFI</name>
<feature type="region of interest" description="Disordered" evidence="1">
    <location>
        <begin position="17"/>
        <end position="80"/>
    </location>
</feature>
<comment type="caution">
    <text evidence="2">The sequence shown here is derived from an EMBL/GenBank/DDBJ whole genome shotgun (WGS) entry which is preliminary data.</text>
</comment>
<protein>
    <submittedName>
        <fullName evidence="2">Uncharacterized protein</fullName>
    </submittedName>
</protein>
<feature type="compositionally biased region" description="Low complexity" evidence="1">
    <location>
        <begin position="22"/>
        <end position="43"/>
    </location>
</feature>
<dbReference type="Proteomes" id="UP000023152">
    <property type="component" value="Unassembled WGS sequence"/>
</dbReference>
<sequence length="127" mass="14756">MGYLWCSTKNDWPYGSNTFSVNNNNNSNNNNNNNNNNNSNNNNTLQPNPILNVFSPSYQNGSDRSTLNNHIGNGEKNAEKETNREYLLNYNNQLQNYYEAQNHLLQRQQLYFSPSNCLRSILLFQKL</sequence>
<keyword evidence="3" id="KW-1185">Reference proteome</keyword>
<feature type="compositionally biased region" description="Polar residues" evidence="1">
    <location>
        <begin position="44"/>
        <end position="71"/>
    </location>
</feature>
<evidence type="ECO:0000256" key="1">
    <source>
        <dbReference type="SAM" id="MobiDB-lite"/>
    </source>
</evidence>
<reference evidence="2 3" key="1">
    <citation type="journal article" date="2013" name="Curr. Biol.">
        <title>The Genome of the Foraminiferan Reticulomyxa filosa.</title>
        <authorList>
            <person name="Glockner G."/>
            <person name="Hulsmann N."/>
            <person name="Schleicher M."/>
            <person name="Noegel A.A."/>
            <person name="Eichinger L."/>
            <person name="Gallinger C."/>
            <person name="Pawlowski J."/>
            <person name="Sierra R."/>
            <person name="Euteneuer U."/>
            <person name="Pillet L."/>
            <person name="Moustafa A."/>
            <person name="Platzer M."/>
            <person name="Groth M."/>
            <person name="Szafranski K."/>
            <person name="Schliwa M."/>
        </authorList>
    </citation>
    <scope>NUCLEOTIDE SEQUENCE [LARGE SCALE GENOMIC DNA]</scope>
</reference>
<organism evidence="2 3">
    <name type="scientific">Reticulomyxa filosa</name>
    <dbReference type="NCBI Taxonomy" id="46433"/>
    <lineage>
        <taxon>Eukaryota</taxon>
        <taxon>Sar</taxon>
        <taxon>Rhizaria</taxon>
        <taxon>Retaria</taxon>
        <taxon>Foraminifera</taxon>
        <taxon>Monothalamids</taxon>
        <taxon>Reticulomyxidae</taxon>
        <taxon>Reticulomyxa</taxon>
    </lineage>
</organism>
<proteinExistence type="predicted"/>
<evidence type="ECO:0000313" key="2">
    <source>
        <dbReference type="EMBL" id="ETO14910.1"/>
    </source>
</evidence>
<accession>X6MPC9</accession>
<gene>
    <name evidence="2" type="ORF">RFI_22457</name>
</gene>
<evidence type="ECO:0000313" key="3">
    <source>
        <dbReference type="Proteomes" id="UP000023152"/>
    </source>
</evidence>
<dbReference type="EMBL" id="ASPP01019660">
    <property type="protein sequence ID" value="ETO14910.1"/>
    <property type="molecule type" value="Genomic_DNA"/>
</dbReference>